<dbReference type="EMBL" id="DXAW01000107">
    <property type="protein sequence ID" value="HIZ86056.1"/>
    <property type="molecule type" value="Genomic_DNA"/>
</dbReference>
<dbReference type="Proteomes" id="UP000824115">
    <property type="component" value="Unassembled WGS sequence"/>
</dbReference>
<sequence length="135" mass="14978">MTITRLQIVNTSATPSSFSTDTSLIRALIECYSIGRARLTEISTLRRSASLTQSLNLDDHGTLTATAAIDSMGIYLTYKERYRNTSTKSTSTSTETIIKEVNILHWWQKILIAIGAASMIGIALYSANRIKQFIK</sequence>
<protein>
    <submittedName>
        <fullName evidence="2">Uncharacterized protein</fullName>
    </submittedName>
</protein>
<gene>
    <name evidence="2" type="ORF">IAC04_06160</name>
</gene>
<keyword evidence="1" id="KW-0472">Membrane</keyword>
<comment type="caution">
    <text evidence="2">The sequence shown here is derived from an EMBL/GenBank/DDBJ whole genome shotgun (WGS) entry which is preliminary data.</text>
</comment>
<reference evidence="2" key="2">
    <citation type="submission" date="2021-04" db="EMBL/GenBank/DDBJ databases">
        <authorList>
            <person name="Gilroy R."/>
        </authorList>
    </citation>
    <scope>NUCLEOTIDE SEQUENCE</scope>
    <source>
        <strain evidence="2">Gambia16-554</strain>
    </source>
</reference>
<organism evidence="2 3">
    <name type="scientific">Candidatus Coprenecus stercoravium</name>
    <dbReference type="NCBI Taxonomy" id="2840735"/>
    <lineage>
        <taxon>Bacteria</taxon>
        <taxon>Pseudomonadati</taxon>
        <taxon>Bacteroidota</taxon>
        <taxon>Bacteroidia</taxon>
        <taxon>Bacteroidales</taxon>
        <taxon>Rikenellaceae</taxon>
        <taxon>Rikenellaceae incertae sedis</taxon>
        <taxon>Candidatus Coprenecus</taxon>
    </lineage>
</organism>
<name>A0A9D2GR04_9BACT</name>
<feature type="transmembrane region" description="Helical" evidence="1">
    <location>
        <begin position="106"/>
        <end position="127"/>
    </location>
</feature>
<evidence type="ECO:0000256" key="1">
    <source>
        <dbReference type="SAM" id="Phobius"/>
    </source>
</evidence>
<accession>A0A9D2GR04</accession>
<evidence type="ECO:0000313" key="2">
    <source>
        <dbReference type="EMBL" id="HIZ86056.1"/>
    </source>
</evidence>
<dbReference type="AlphaFoldDB" id="A0A9D2GR04"/>
<reference evidence="2" key="1">
    <citation type="journal article" date="2021" name="PeerJ">
        <title>Extensive microbial diversity within the chicken gut microbiome revealed by metagenomics and culture.</title>
        <authorList>
            <person name="Gilroy R."/>
            <person name="Ravi A."/>
            <person name="Getino M."/>
            <person name="Pursley I."/>
            <person name="Horton D.L."/>
            <person name="Alikhan N.F."/>
            <person name="Baker D."/>
            <person name="Gharbi K."/>
            <person name="Hall N."/>
            <person name="Watson M."/>
            <person name="Adriaenssens E.M."/>
            <person name="Foster-Nyarko E."/>
            <person name="Jarju S."/>
            <person name="Secka A."/>
            <person name="Antonio M."/>
            <person name="Oren A."/>
            <person name="Chaudhuri R.R."/>
            <person name="La Ragione R."/>
            <person name="Hildebrand F."/>
            <person name="Pallen M.J."/>
        </authorList>
    </citation>
    <scope>NUCLEOTIDE SEQUENCE</scope>
    <source>
        <strain evidence="2">Gambia16-554</strain>
    </source>
</reference>
<evidence type="ECO:0000313" key="3">
    <source>
        <dbReference type="Proteomes" id="UP000824115"/>
    </source>
</evidence>
<keyword evidence="1" id="KW-1133">Transmembrane helix</keyword>
<proteinExistence type="predicted"/>
<keyword evidence="1" id="KW-0812">Transmembrane</keyword>